<dbReference type="RefSeq" id="WP_377814493.1">
    <property type="nucleotide sequence ID" value="NZ_JBHRSJ010000022.1"/>
</dbReference>
<dbReference type="PANTHER" id="PTHR39087:SF2">
    <property type="entry name" value="UPF0104 MEMBRANE PROTEIN MJ1595"/>
    <property type="match status" value="1"/>
</dbReference>
<proteinExistence type="predicted"/>
<name>A0ABV7ATJ5_9GAMM</name>
<keyword evidence="2" id="KW-1003">Cell membrane</keyword>
<evidence type="ECO:0000256" key="1">
    <source>
        <dbReference type="ARBA" id="ARBA00004651"/>
    </source>
</evidence>
<evidence type="ECO:0000256" key="5">
    <source>
        <dbReference type="ARBA" id="ARBA00023136"/>
    </source>
</evidence>
<dbReference type="Proteomes" id="UP001595457">
    <property type="component" value="Unassembled WGS sequence"/>
</dbReference>
<evidence type="ECO:0000256" key="6">
    <source>
        <dbReference type="SAM" id="Phobius"/>
    </source>
</evidence>
<comment type="caution">
    <text evidence="7">The sequence shown here is derived from an EMBL/GenBank/DDBJ whole genome shotgun (WGS) entry which is preliminary data.</text>
</comment>
<feature type="transmembrane region" description="Helical" evidence="6">
    <location>
        <begin position="22"/>
        <end position="42"/>
    </location>
</feature>
<feature type="transmembrane region" description="Helical" evidence="6">
    <location>
        <begin position="165"/>
        <end position="193"/>
    </location>
</feature>
<reference evidence="8" key="1">
    <citation type="journal article" date="2019" name="Int. J. Syst. Evol. Microbiol.">
        <title>The Global Catalogue of Microorganisms (GCM) 10K type strain sequencing project: providing services to taxonomists for standard genome sequencing and annotation.</title>
        <authorList>
            <consortium name="The Broad Institute Genomics Platform"/>
            <consortium name="The Broad Institute Genome Sequencing Center for Infectious Disease"/>
            <person name="Wu L."/>
            <person name="Ma J."/>
        </authorList>
    </citation>
    <scope>NUCLEOTIDE SEQUENCE [LARGE SCALE GENOMIC DNA]</scope>
    <source>
        <strain evidence="8">KCTC 62195</strain>
    </source>
</reference>
<comment type="subcellular location">
    <subcellularLocation>
        <location evidence="1">Cell membrane</location>
        <topology evidence="1">Multi-pass membrane protein</topology>
    </subcellularLocation>
</comment>
<dbReference type="EMBL" id="JBHRSJ010000022">
    <property type="protein sequence ID" value="MFC2972839.1"/>
    <property type="molecule type" value="Genomic_DNA"/>
</dbReference>
<evidence type="ECO:0000256" key="2">
    <source>
        <dbReference type="ARBA" id="ARBA00022475"/>
    </source>
</evidence>
<feature type="transmembrane region" description="Helical" evidence="6">
    <location>
        <begin position="284"/>
        <end position="310"/>
    </location>
</feature>
<keyword evidence="8" id="KW-1185">Reference proteome</keyword>
<keyword evidence="3 6" id="KW-0812">Transmembrane</keyword>
<evidence type="ECO:0000256" key="4">
    <source>
        <dbReference type="ARBA" id="ARBA00022989"/>
    </source>
</evidence>
<protein>
    <submittedName>
        <fullName evidence="7">Lysylphosphatidylglycerol synthase domain-containing protein</fullName>
    </submittedName>
</protein>
<gene>
    <name evidence="7" type="ORF">ACFOJE_11525</name>
</gene>
<dbReference type="InterPro" id="IPR022791">
    <property type="entry name" value="L-PG_synthase/AglD"/>
</dbReference>
<feature type="transmembrane region" description="Helical" evidence="6">
    <location>
        <begin position="54"/>
        <end position="73"/>
    </location>
</feature>
<evidence type="ECO:0000313" key="7">
    <source>
        <dbReference type="EMBL" id="MFC2972839.1"/>
    </source>
</evidence>
<feature type="transmembrane region" description="Helical" evidence="6">
    <location>
        <begin position="137"/>
        <end position="159"/>
    </location>
</feature>
<dbReference type="PANTHER" id="PTHR39087">
    <property type="entry name" value="UPF0104 MEMBRANE PROTEIN MJ1595"/>
    <property type="match status" value="1"/>
</dbReference>
<keyword evidence="4 6" id="KW-1133">Transmembrane helix</keyword>
<sequence length="327" mass="35803">MSRLERAAAPARPAWWPLVRRLLIYGFFVLLAAMLAALARTIDWQEASAALRQYHARTLLLALAASAASYLVYGCFDLLGQRYARHDLPWRQILTVTFVCYAFNLNLGSWVGGLALRYRLYRRLGLDNLQITKVYTLSLATNWTSYLLLAGAVFAAGAVVPPGDWGIGFAALRALGLGLLALAAAYLLACAFARRRVWTFRGHGIGLPGLRLGLWQMVVGVANWVLMALVIHILLRQQVAFSTVLGVLLISAIAGVVAHIPAGLGVLEAVFVAFLHHQVSRGTLIAALIGYRAVYFLLPLLVAGIVYLVIEARAKQMLRSNRAGERQ</sequence>
<evidence type="ECO:0000313" key="8">
    <source>
        <dbReference type="Proteomes" id="UP001595457"/>
    </source>
</evidence>
<dbReference type="Pfam" id="PF03706">
    <property type="entry name" value="LPG_synthase_TM"/>
    <property type="match status" value="1"/>
</dbReference>
<feature type="transmembrane region" description="Helical" evidence="6">
    <location>
        <begin position="214"/>
        <end position="235"/>
    </location>
</feature>
<organism evidence="7 8">
    <name type="scientific">Azotobacter bryophylli</name>
    <dbReference type="NCBI Taxonomy" id="1986537"/>
    <lineage>
        <taxon>Bacteria</taxon>
        <taxon>Pseudomonadati</taxon>
        <taxon>Pseudomonadota</taxon>
        <taxon>Gammaproteobacteria</taxon>
        <taxon>Pseudomonadales</taxon>
        <taxon>Pseudomonadaceae</taxon>
        <taxon>Azotobacter</taxon>
    </lineage>
</organism>
<keyword evidence="5 6" id="KW-0472">Membrane</keyword>
<evidence type="ECO:0000256" key="3">
    <source>
        <dbReference type="ARBA" id="ARBA00022692"/>
    </source>
</evidence>
<accession>A0ABV7ATJ5</accession>
<feature type="transmembrane region" description="Helical" evidence="6">
    <location>
        <begin position="247"/>
        <end position="272"/>
    </location>
</feature>
<feature type="transmembrane region" description="Helical" evidence="6">
    <location>
        <begin position="93"/>
        <end position="116"/>
    </location>
</feature>